<reference evidence="3 4" key="1">
    <citation type="submission" date="2019-04" db="EMBL/GenBank/DDBJ databases">
        <title>Three New Species of Nocardioides, Nocardioides euryhalodurans sp. nov., Nocardioides seonyuensis sp. nov. and Nocardioides eburneoflavus sp. nov. Isolated from Soil.</title>
        <authorList>
            <person name="Roh S.G."/>
            <person name="Lee C."/>
            <person name="Kim M.-K."/>
            <person name="Kim S.B."/>
        </authorList>
    </citation>
    <scope>NUCLEOTIDE SEQUENCE [LARGE SCALE GENOMIC DNA]</scope>
    <source>
        <strain evidence="3 4">MMS17-SY213</strain>
    </source>
</reference>
<name>A0A4Z1CF02_9ACTN</name>
<dbReference type="AlphaFoldDB" id="A0A4Z1CF02"/>
<comment type="caution">
    <text evidence="3">The sequence shown here is derived from an EMBL/GenBank/DDBJ whole genome shotgun (WGS) entry which is preliminary data.</text>
</comment>
<sequence length="150" mass="14875">MFTITRVVGALASGVVASALLASPASADGGAIPLNAGQETPGAVSGASGFFDYTVSGSTLCYTLRVRNLTAAPVAAHIHLAPRHVAGPVVVPLATPPAATSTVSACLTAAEGGAMTPAELAAITADPGAYYVNVHTPQWPAGEVRGQLKK</sequence>
<evidence type="ECO:0000313" key="4">
    <source>
        <dbReference type="Proteomes" id="UP000297496"/>
    </source>
</evidence>
<dbReference type="Proteomes" id="UP000297496">
    <property type="component" value="Unassembled WGS sequence"/>
</dbReference>
<dbReference type="RefSeq" id="WP_135837895.1">
    <property type="nucleotide sequence ID" value="NZ_SRRO01000001.1"/>
</dbReference>
<feature type="domain" description="CHRD" evidence="2">
    <location>
        <begin position="13"/>
        <end position="150"/>
    </location>
</feature>
<accession>A0A4Z1CF02</accession>
<dbReference type="SMART" id="SM00754">
    <property type="entry name" value="CHRD"/>
    <property type="match status" value="1"/>
</dbReference>
<keyword evidence="1" id="KW-0732">Signal</keyword>
<dbReference type="PROSITE" id="PS50933">
    <property type="entry name" value="CHRD"/>
    <property type="match status" value="1"/>
</dbReference>
<dbReference type="EMBL" id="SRRO01000001">
    <property type="protein sequence ID" value="TGN63357.1"/>
    <property type="molecule type" value="Genomic_DNA"/>
</dbReference>
<gene>
    <name evidence="3" type="ORF">EXE59_04900</name>
</gene>
<evidence type="ECO:0000256" key="1">
    <source>
        <dbReference type="SAM" id="SignalP"/>
    </source>
</evidence>
<proteinExistence type="predicted"/>
<dbReference type="OrthoDB" id="8901345at2"/>
<organism evidence="3 4">
    <name type="scientific">Nocardioides eburneiflavus</name>
    <dbReference type="NCBI Taxonomy" id="2518372"/>
    <lineage>
        <taxon>Bacteria</taxon>
        <taxon>Bacillati</taxon>
        <taxon>Actinomycetota</taxon>
        <taxon>Actinomycetes</taxon>
        <taxon>Propionibacteriales</taxon>
        <taxon>Nocardioidaceae</taxon>
        <taxon>Nocardioides</taxon>
    </lineage>
</organism>
<evidence type="ECO:0000313" key="3">
    <source>
        <dbReference type="EMBL" id="TGN63357.1"/>
    </source>
</evidence>
<feature type="signal peptide" evidence="1">
    <location>
        <begin position="1"/>
        <end position="27"/>
    </location>
</feature>
<evidence type="ECO:0000259" key="2">
    <source>
        <dbReference type="PROSITE" id="PS50933"/>
    </source>
</evidence>
<dbReference type="Pfam" id="PF07452">
    <property type="entry name" value="CHRD"/>
    <property type="match status" value="1"/>
</dbReference>
<keyword evidence="4" id="KW-1185">Reference proteome</keyword>
<feature type="chain" id="PRO_5021458695" evidence="1">
    <location>
        <begin position="28"/>
        <end position="150"/>
    </location>
</feature>
<dbReference type="InterPro" id="IPR010895">
    <property type="entry name" value="CHRD"/>
</dbReference>
<protein>
    <submittedName>
        <fullName evidence="3">CHRD domain-containing protein</fullName>
    </submittedName>
</protein>